<accession>A0A6P5FMB1</accession>
<dbReference type="Proteomes" id="UP000515123">
    <property type="component" value="Linkage group 10"/>
</dbReference>
<evidence type="ECO:0000256" key="1">
    <source>
        <dbReference type="SAM" id="MobiDB-lite"/>
    </source>
</evidence>
<gene>
    <name evidence="4" type="primary">LOC109716177</name>
</gene>
<name>A0A6P5FMB1_ANACO</name>
<dbReference type="Gramene" id="Aco010655.1.mrna1">
    <property type="protein sequence ID" value="Aco010655.1.mrna1"/>
    <property type="gene ID" value="Aco010655.1.path1"/>
</dbReference>
<dbReference type="RefSeq" id="XP_020097089.1">
    <property type="nucleotide sequence ID" value="XM_020241500.1"/>
</dbReference>
<keyword evidence="2" id="KW-0812">Transmembrane</keyword>
<keyword evidence="2" id="KW-0472">Membrane</keyword>
<dbReference type="GeneID" id="109716177"/>
<reference evidence="4" key="2">
    <citation type="submission" date="2025-08" db="UniProtKB">
        <authorList>
            <consortium name="RefSeq"/>
        </authorList>
    </citation>
    <scope>IDENTIFICATION</scope>
    <source>
        <tissue evidence="4">Leaf</tissue>
    </source>
</reference>
<reference evidence="3" key="1">
    <citation type="journal article" date="2015" name="Nat. Genet.">
        <title>The pineapple genome and the evolution of CAM photosynthesis.</title>
        <authorList>
            <person name="Ming R."/>
            <person name="VanBuren R."/>
            <person name="Wai C.M."/>
            <person name="Tang H."/>
            <person name="Schatz M.C."/>
            <person name="Bowers J.E."/>
            <person name="Lyons E."/>
            <person name="Wang M.L."/>
            <person name="Chen J."/>
            <person name="Biggers E."/>
            <person name="Zhang J."/>
            <person name="Huang L."/>
            <person name="Zhang L."/>
            <person name="Miao W."/>
            <person name="Zhang J."/>
            <person name="Ye Z."/>
            <person name="Miao C."/>
            <person name="Lin Z."/>
            <person name="Wang H."/>
            <person name="Zhou H."/>
            <person name="Yim W.C."/>
            <person name="Priest H.D."/>
            <person name="Zheng C."/>
            <person name="Woodhouse M."/>
            <person name="Edger P.P."/>
            <person name="Guyot R."/>
            <person name="Guo H.B."/>
            <person name="Guo H."/>
            <person name="Zheng G."/>
            <person name="Singh R."/>
            <person name="Sharma A."/>
            <person name="Min X."/>
            <person name="Zheng Y."/>
            <person name="Lee H."/>
            <person name="Gurtowski J."/>
            <person name="Sedlazeck F.J."/>
            <person name="Harkess A."/>
            <person name="McKain M.R."/>
            <person name="Liao Z."/>
            <person name="Fang J."/>
            <person name="Liu J."/>
            <person name="Zhang X."/>
            <person name="Zhang Q."/>
            <person name="Hu W."/>
            <person name="Qin Y."/>
            <person name="Wang K."/>
            <person name="Chen L.Y."/>
            <person name="Shirley N."/>
            <person name="Lin Y.R."/>
            <person name="Liu L.Y."/>
            <person name="Hernandez A.G."/>
            <person name="Wright C.L."/>
            <person name="Bulone V."/>
            <person name="Tuskan G.A."/>
            <person name="Heath K."/>
            <person name="Zee F."/>
            <person name="Moore P.H."/>
            <person name="Sunkar R."/>
            <person name="Leebens-Mack J.H."/>
            <person name="Mockler T."/>
            <person name="Bennetzen J.L."/>
            <person name="Freeling M."/>
            <person name="Sankoff D."/>
            <person name="Paterson A.H."/>
            <person name="Zhu X."/>
            <person name="Yang X."/>
            <person name="Smith J.A."/>
            <person name="Cushman J.C."/>
            <person name="Paull R.E."/>
            <person name="Yu Q."/>
        </authorList>
    </citation>
    <scope>NUCLEOTIDE SEQUENCE [LARGE SCALE GENOMIC DNA]</scope>
    <source>
        <strain evidence="3">cv. F153</strain>
    </source>
</reference>
<organism evidence="3 4">
    <name type="scientific">Ananas comosus</name>
    <name type="common">Pineapple</name>
    <name type="synonym">Ananas ananas</name>
    <dbReference type="NCBI Taxonomy" id="4615"/>
    <lineage>
        <taxon>Eukaryota</taxon>
        <taxon>Viridiplantae</taxon>
        <taxon>Streptophyta</taxon>
        <taxon>Embryophyta</taxon>
        <taxon>Tracheophyta</taxon>
        <taxon>Spermatophyta</taxon>
        <taxon>Magnoliopsida</taxon>
        <taxon>Liliopsida</taxon>
        <taxon>Poales</taxon>
        <taxon>Bromeliaceae</taxon>
        <taxon>Bromelioideae</taxon>
        <taxon>Ananas</taxon>
    </lineage>
</organism>
<feature type="transmembrane region" description="Helical" evidence="2">
    <location>
        <begin position="60"/>
        <end position="83"/>
    </location>
</feature>
<keyword evidence="3" id="KW-1185">Reference proteome</keyword>
<feature type="region of interest" description="Disordered" evidence="1">
    <location>
        <begin position="26"/>
        <end position="58"/>
    </location>
</feature>
<keyword evidence="2" id="KW-1133">Transmembrane helix</keyword>
<dbReference type="OrthoDB" id="779264at2759"/>
<protein>
    <submittedName>
        <fullName evidence="4">Uncharacterized protein LOC109716177</fullName>
    </submittedName>
</protein>
<evidence type="ECO:0000313" key="4">
    <source>
        <dbReference type="RefSeq" id="XP_020097089.1"/>
    </source>
</evidence>
<dbReference type="AlphaFoldDB" id="A0A6P5FMB1"/>
<evidence type="ECO:0000313" key="3">
    <source>
        <dbReference type="Proteomes" id="UP000515123"/>
    </source>
</evidence>
<sequence length="309" mass="33525">MEASLCRRTPHCPALRPHGLAALRRRAAAVRAEATPPPAEEGEAAGSGAAPRRRRPPHRAAAVSAGVVVLTCAAVGAACLRGWGGGGGGCAAVAAARALQAPGGRGGAPAAEWRQESGRATQRTLDVLTEILLKRPAGPTEAGGGRVGVLPERVYAEIYKELMPYSWRSDEKKTYTLADLLYEELTKGDYTPVDRADGAQRLTSMLYKLWSATEEKERKYDIGLVLTLVLINQKDYHKAKEICQQIMSSRLIPPRDGRPYLHLAIINMMLAVEGMLSPDTTSVDEIEKMIKSGVDAWKEFKNKQELRTD</sequence>
<proteinExistence type="predicted"/>
<evidence type="ECO:0000256" key="2">
    <source>
        <dbReference type="SAM" id="Phobius"/>
    </source>
</evidence>